<evidence type="ECO:0000313" key="7">
    <source>
        <dbReference type="EMBL" id="MFC0524708.1"/>
    </source>
</evidence>
<feature type="domain" description="Amidohydrolase-related" evidence="6">
    <location>
        <begin position="48"/>
        <end position="376"/>
    </location>
</feature>
<dbReference type="InterPro" id="IPR006680">
    <property type="entry name" value="Amidohydro-rel"/>
</dbReference>
<dbReference type="SUPFAM" id="SSF51556">
    <property type="entry name" value="Metallo-dependent hydrolases"/>
    <property type="match status" value="1"/>
</dbReference>
<protein>
    <submittedName>
        <fullName evidence="7">N-acetylglucosamine-6-phosphate deacetylase</fullName>
        <ecNumber evidence="7">3.5.1.25</ecNumber>
    </submittedName>
</protein>
<dbReference type="PANTHER" id="PTHR11113">
    <property type="entry name" value="N-ACETYLGLUCOSAMINE-6-PHOSPHATE DEACETYLASE"/>
    <property type="match status" value="1"/>
</dbReference>
<dbReference type="EC" id="3.5.1.25" evidence="7"/>
<sequence length="384" mass="42317">MFYLQGDVLTDGQLIRNQVIEIENEMITYIGDTIRNKGVDVITVENGYICPGLVDIHIHGIDGVDFMDKGRDTWETITEHLPRYGVTACLATSRTAPLPDIQDFLDRATAFTKKDHHGTRLIGVHVEGPWISKSYCGAQDTSLIRSLTWQDVKEVLSPYFSLISKLTIAPEEVQDPTILSYLHSQSIILSAGHTNATLEQMEEAIESGISQITHTFNAMSPIHHRTPGTAAAALYFDLLLCEVIADGVHLHPAIIQLLYKIKGAEGIALISDCTGYNHLTEGEYVYRGRELIRRGGEVRLKNGSLAGSAITLVEAVSYVVKHCGIPIEEAIRMATEIPARATGTTMKIGRVQPNYRADFVVLTEDLEVNTTWIGGLQVYNVSGN</sequence>
<keyword evidence="8" id="KW-1185">Reference proteome</keyword>
<evidence type="ECO:0000313" key="8">
    <source>
        <dbReference type="Proteomes" id="UP001589836"/>
    </source>
</evidence>
<dbReference type="Gene3D" id="3.20.20.140">
    <property type="entry name" value="Metal-dependent hydrolases"/>
    <property type="match status" value="1"/>
</dbReference>
<dbReference type="RefSeq" id="WP_377348963.1">
    <property type="nucleotide sequence ID" value="NZ_JBHLTP010000011.1"/>
</dbReference>
<dbReference type="Gene3D" id="2.30.40.10">
    <property type="entry name" value="Urease, subunit C, domain 1"/>
    <property type="match status" value="1"/>
</dbReference>
<dbReference type="CDD" id="cd00854">
    <property type="entry name" value="NagA"/>
    <property type="match status" value="1"/>
</dbReference>
<evidence type="ECO:0000256" key="2">
    <source>
        <dbReference type="ARBA" id="ARBA00022723"/>
    </source>
</evidence>
<keyword evidence="3 5" id="KW-0378">Hydrolase</keyword>
<keyword evidence="4 5" id="KW-0119">Carbohydrate metabolism</keyword>
<dbReference type="EMBL" id="JBHLTP010000011">
    <property type="protein sequence ID" value="MFC0524708.1"/>
    <property type="molecule type" value="Genomic_DNA"/>
</dbReference>
<evidence type="ECO:0000256" key="4">
    <source>
        <dbReference type="ARBA" id="ARBA00023277"/>
    </source>
</evidence>
<dbReference type="PANTHER" id="PTHR11113:SF14">
    <property type="entry name" value="N-ACETYLGLUCOSAMINE-6-PHOSPHATE DEACETYLASE"/>
    <property type="match status" value="1"/>
</dbReference>
<comment type="caution">
    <text evidence="7">The sequence shown here is derived from an EMBL/GenBank/DDBJ whole genome shotgun (WGS) entry which is preliminary data.</text>
</comment>
<dbReference type="InterPro" id="IPR032466">
    <property type="entry name" value="Metal_Hydrolase"/>
</dbReference>
<accession>A0ABV6LQL8</accession>
<evidence type="ECO:0000256" key="3">
    <source>
        <dbReference type="ARBA" id="ARBA00022801"/>
    </source>
</evidence>
<dbReference type="InterPro" id="IPR003764">
    <property type="entry name" value="GlcNAc_6-P_deAcase"/>
</dbReference>
<evidence type="ECO:0000256" key="5">
    <source>
        <dbReference type="PIRNR" id="PIRNR038994"/>
    </source>
</evidence>
<dbReference type="GO" id="GO:0008448">
    <property type="term" value="F:N-acetylglucosamine-6-phosphate deacetylase activity"/>
    <property type="evidence" value="ECO:0007669"/>
    <property type="project" value="UniProtKB-EC"/>
</dbReference>
<dbReference type="SUPFAM" id="SSF51338">
    <property type="entry name" value="Composite domain of metallo-dependent hydrolases"/>
    <property type="match status" value="1"/>
</dbReference>
<dbReference type="InterPro" id="IPR011059">
    <property type="entry name" value="Metal-dep_hydrolase_composite"/>
</dbReference>
<dbReference type="Pfam" id="PF01979">
    <property type="entry name" value="Amidohydro_1"/>
    <property type="match status" value="1"/>
</dbReference>
<keyword evidence="2" id="KW-0479">Metal-binding</keyword>
<proteinExistence type="inferred from homology"/>
<organism evidence="7 8">
    <name type="scientific">Pontibacillus salicampi</name>
    <dbReference type="NCBI Taxonomy" id="1449801"/>
    <lineage>
        <taxon>Bacteria</taxon>
        <taxon>Bacillati</taxon>
        <taxon>Bacillota</taxon>
        <taxon>Bacilli</taxon>
        <taxon>Bacillales</taxon>
        <taxon>Bacillaceae</taxon>
        <taxon>Pontibacillus</taxon>
    </lineage>
</organism>
<evidence type="ECO:0000256" key="1">
    <source>
        <dbReference type="ARBA" id="ARBA00010716"/>
    </source>
</evidence>
<dbReference type="NCBIfam" id="TIGR00221">
    <property type="entry name" value="nagA"/>
    <property type="match status" value="1"/>
</dbReference>
<gene>
    <name evidence="7" type="primary">nagA</name>
    <name evidence="7" type="ORF">ACFFGV_14110</name>
</gene>
<evidence type="ECO:0000259" key="6">
    <source>
        <dbReference type="Pfam" id="PF01979"/>
    </source>
</evidence>
<comment type="similarity">
    <text evidence="1 5">Belongs to the metallo-dependent hydrolases superfamily. NagA family.</text>
</comment>
<dbReference type="Proteomes" id="UP001589836">
    <property type="component" value="Unassembled WGS sequence"/>
</dbReference>
<name>A0ABV6LQL8_9BACI</name>
<reference evidence="7 8" key="1">
    <citation type="submission" date="2024-09" db="EMBL/GenBank/DDBJ databases">
        <authorList>
            <person name="Sun Q."/>
            <person name="Mori K."/>
        </authorList>
    </citation>
    <scope>NUCLEOTIDE SEQUENCE [LARGE SCALE GENOMIC DNA]</scope>
    <source>
        <strain evidence="7 8">NCAIM B.02529</strain>
    </source>
</reference>
<dbReference type="PIRSF" id="PIRSF038994">
    <property type="entry name" value="NagA"/>
    <property type="match status" value="1"/>
</dbReference>